<evidence type="ECO:0000256" key="2">
    <source>
        <dbReference type="ARBA" id="ARBA00005644"/>
    </source>
</evidence>
<dbReference type="InterPro" id="IPR017927">
    <property type="entry name" value="FAD-bd_FR_type"/>
</dbReference>
<protein>
    <recommendedName>
        <fullName evidence="18">FAD-binding FR-type domain-containing protein</fullName>
    </recommendedName>
</protein>
<keyword evidence="12" id="KW-0560">Oxidoreductase</keyword>
<evidence type="ECO:0000256" key="4">
    <source>
        <dbReference type="ARBA" id="ARBA00022630"/>
    </source>
</evidence>
<name>A0AAN8PMN5_PATCE</name>
<evidence type="ECO:0000256" key="10">
    <source>
        <dbReference type="ARBA" id="ARBA00022857"/>
    </source>
</evidence>
<keyword evidence="11 17" id="KW-1133">Transmembrane helix</keyword>
<dbReference type="PANTHER" id="PTHR11972">
    <property type="entry name" value="NADPH OXIDASE"/>
    <property type="match status" value="1"/>
</dbReference>
<dbReference type="InterPro" id="IPR050369">
    <property type="entry name" value="RBOH/FRE"/>
</dbReference>
<dbReference type="GO" id="GO:0009886">
    <property type="term" value="P:post-embryonic animal morphogenesis"/>
    <property type="evidence" value="ECO:0007669"/>
    <property type="project" value="UniProtKB-ARBA"/>
</dbReference>
<dbReference type="FunFam" id="3.40.50.80:FF:000020">
    <property type="entry name" value="Dual oxidase 1"/>
    <property type="match status" value="1"/>
</dbReference>
<evidence type="ECO:0000256" key="1">
    <source>
        <dbReference type="ARBA" id="ARBA00004141"/>
    </source>
</evidence>
<evidence type="ECO:0000313" key="20">
    <source>
        <dbReference type="Proteomes" id="UP001347796"/>
    </source>
</evidence>
<evidence type="ECO:0000259" key="18">
    <source>
        <dbReference type="PROSITE" id="PS51384"/>
    </source>
</evidence>
<evidence type="ECO:0000256" key="11">
    <source>
        <dbReference type="ARBA" id="ARBA00022989"/>
    </source>
</evidence>
<evidence type="ECO:0000256" key="7">
    <source>
        <dbReference type="ARBA" id="ARBA00022737"/>
    </source>
</evidence>
<keyword evidence="4" id="KW-0285">Flavoprotein</keyword>
<keyword evidence="7" id="KW-0677">Repeat</keyword>
<sequence>MPTYIFCSVYYKTIFGFSTDVLSTFHYWAYTTVTGITGIILTVIIIIMYVFAQEYGRRHVFKAFWFTHNFYVLLYIFMILHGAGRLVQDALFPYFFLGPMVIFFLDKMISLSRNKVEISVKKAQILPSGVTNLVFKRPLNFDYKSGQWVRIACLDLGESEYHPFTLTSAPNEENLSLHIRAVGPWTTNIRRVYDPNNVVGNKFPKLYLDGPFGEGHQDWYRYPVSVLVGGGIGVTPFASILKDMVSKSRMKVKFPCQKVYFLWVTKTQKNFEWMTDIIREVESGDINGLVSVHIFITQFQQKFDFRTTMLYICERHFQKIAGQSLFTGLCATTHFGRPKFQDFLQTLAYEHEGVQQIGVFSCGPPPMTHNVENACTSLNKSEGTTYTHHYENF</sequence>
<accession>A0AAN8PMN5</accession>
<dbReference type="AlphaFoldDB" id="A0AAN8PMN5"/>
<dbReference type="Pfam" id="PF08022">
    <property type="entry name" value="FAD_binding_8"/>
    <property type="match status" value="1"/>
</dbReference>
<keyword evidence="6" id="KW-0479">Metal-binding</keyword>
<dbReference type="GO" id="GO:0042303">
    <property type="term" value="P:molting cycle"/>
    <property type="evidence" value="ECO:0007669"/>
    <property type="project" value="UniProtKB-ARBA"/>
</dbReference>
<evidence type="ECO:0000256" key="8">
    <source>
        <dbReference type="ARBA" id="ARBA00022827"/>
    </source>
</evidence>
<dbReference type="InterPro" id="IPR000778">
    <property type="entry name" value="Cyt_b245_heavy_chain"/>
</dbReference>
<keyword evidence="13 17" id="KW-0472">Membrane</keyword>
<feature type="domain" description="FAD-binding FR-type" evidence="18">
    <location>
        <begin position="113"/>
        <end position="218"/>
    </location>
</feature>
<dbReference type="SFLD" id="SFLDG01168">
    <property type="entry name" value="Ferric_reductase_subgroup_(FRE"/>
    <property type="match status" value="1"/>
</dbReference>
<keyword evidence="10" id="KW-0521">NADP</keyword>
<proteinExistence type="inferred from homology"/>
<dbReference type="InterPro" id="IPR013112">
    <property type="entry name" value="FAD-bd_8"/>
</dbReference>
<evidence type="ECO:0000313" key="19">
    <source>
        <dbReference type="EMBL" id="KAK6179789.1"/>
    </source>
</evidence>
<organism evidence="19 20">
    <name type="scientific">Patella caerulea</name>
    <name type="common">Rayed Mediterranean limpet</name>
    <dbReference type="NCBI Taxonomy" id="87958"/>
    <lineage>
        <taxon>Eukaryota</taxon>
        <taxon>Metazoa</taxon>
        <taxon>Spiralia</taxon>
        <taxon>Lophotrochozoa</taxon>
        <taxon>Mollusca</taxon>
        <taxon>Gastropoda</taxon>
        <taxon>Patellogastropoda</taxon>
        <taxon>Patelloidea</taxon>
        <taxon>Patellidae</taxon>
        <taxon>Patella</taxon>
    </lineage>
</organism>
<dbReference type="PRINTS" id="PR00466">
    <property type="entry name" value="GP91PHOX"/>
</dbReference>
<evidence type="ECO:0000256" key="9">
    <source>
        <dbReference type="ARBA" id="ARBA00022837"/>
    </source>
</evidence>
<dbReference type="SFLD" id="SFLDG01169">
    <property type="entry name" value="NADPH_oxidase_subgroup_(NOX)"/>
    <property type="match status" value="1"/>
</dbReference>
<dbReference type="GO" id="GO:0042554">
    <property type="term" value="P:superoxide anion generation"/>
    <property type="evidence" value="ECO:0007669"/>
    <property type="project" value="TreeGrafter"/>
</dbReference>
<comment type="similarity">
    <text evidence="2">In the N-terminal section; belongs to the peroxidase family.</text>
</comment>
<evidence type="ECO:0000256" key="17">
    <source>
        <dbReference type="SAM" id="Phobius"/>
    </source>
</evidence>
<dbReference type="InterPro" id="IPR039261">
    <property type="entry name" value="FNR_nucleotide-bd"/>
</dbReference>
<keyword evidence="3" id="KW-0575">Peroxidase</keyword>
<dbReference type="SUPFAM" id="SSF63380">
    <property type="entry name" value="Riboflavin synthase domain-like"/>
    <property type="match status" value="1"/>
</dbReference>
<dbReference type="Gene3D" id="3.40.50.80">
    <property type="entry name" value="Nucleotide-binding domain of ferredoxin-NADP reductase (FNR) module"/>
    <property type="match status" value="1"/>
</dbReference>
<dbReference type="SFLD" id="SFLDS00052">
    <property type="entry name" value="Ferric_Reductase_Domain"/>
    <property type="match status" value="1"/>
</dbReference>
<comment type="subcellular location">
    <subcellularLocation>
        <location evidence="1">Membrane</location>
        <topology evidence="1">Multi-pass membrane protein</topology>
    </subcellularLocation>
</comment>
<reference evidence="19 20" key="1">
    <citation type="submission" date="2024-01" db="EMBL/GenBank/DDBJ databases">
        <title>The genome of the rayed Mediterranean limpet Patella caerulea (Linnaeus, 1758).</title>
        <authorList>
            <person name="Anh-Thu Weber A."/>
            <person name="Halstead-Nussloch G."/>
        </authorList>
    </citation>
    <scope>NUCLEOTIDE SEQUENCE [LARGE SCALE GENOMIC DNA]</scope>
    <source>
        <strain evidence="19">AATW-2023a</strain>
        <tissue evidence="19">Whole specimen</tissue>
    </source>
</reference>
<dbReference type="CDD" id="cd06186">
    <property type="entry name" value="NOX_Duox_like_FAD_NADP"/>
    <property type="match status" value="1"/>
</dbReference>
<keyword evidence="14" id="KW-0325">Glycoprotein</keyword>
<dbReference type="InterPro" id="IPR017938">
    <property type="entry name" value="Riboflavin_synthase-like_b-brl"/>
</dbReference>
<dbReference type="Gene3D" id="2.40.30.10">
    <property type="entry name" value="Translation factors"/>
    <property type="match status" value="1"/>
</dbReference>
<keyword evidence="9" id="KW-0106">Calcium</keyword>
<gene>
    <name evidence="19" type="ORF">SNE40_012068</name>
</gene>
<dbReference type="PROSITE" id="PS51384">
    <property type="entry name" value="FAD_FR"/>
    <property type="match status" value="1"/>
</dbReference>
<dbReference type="SUPFAM" id="SSF52343">
    <property type="entry name" value="Ferredoxin reductase-like, C-terminal NADP-linked domain"/>
    <property type="match status" value="1"/>
</dbReference>
<feature type="transmembrane region" description="Helical" evidence="17">
    <location>
        <begin position="63"/>
        <end position="80"/>
    </location>
</feature>
<evidence type="ECO:0000256" key="14">
    <source>
        <dbReference type="ARBA" id="ARBA00023180"/>
    </source>
</evidence>
<dbReference type="GO" id="GO:0042742">
    <property type="term" value="P:defense response to bacterium"/>
    <property type="evidence" value="ECO:0007669"/>
    <property type="project" value="UniProtKB-ARBA"/>
</dbReference>
<evidence type="ECO:0000256" key="5">
    <source>
        <dbReference type="ARBA" id="ARBA00022692"/>
    </source>
</evidence>
<keyword evidence="20" id="KW-1185">Reference proteome</keyword>
<evidence type="ECO:0000256" key="13">
    <source>
        <dbReference type="ARBA" id="ARBA00023136"/>
    </source>
</evidence>
<dbReference type="GO" id="GO:0016175">
    <property type="term" value="F:superoxide-generating NAD(P)H oxidase activity"/>
    <property type="evidence" value="ECO:0007669"/>
    <property type="project" value="UniProtKB-ARBA"/>
</dbReference>
<keyword evidence="8" id="KW-0274">FAD</keyword>
<evidence type="ECO:0000256" key="3">
    <source>
        <dbReference type="ARBA" id="ARBA00022559"/>
    </source>
</evidence>
<dbReference type="FunFam" id="2.40.30.10:FF:000059">
    <property type="entry name" value="dual oxidase isoform X1"/>
    <property type="match status" value="1"/>
</dbReference>
<dbReference type="GO" id="GO:0046872">
    <property type="term" value="F:metal ion binding"/>
    <property type="evidence" value="ECO:0007669"/>
    <property type="project" value="UniProtKB-KW"/>
</dbReference>
<dbReference type="GO" id="GO:0016174">
    <property type="term" value="F:NAD(P)H oxidase H2O2-forming activity"/>
    <property type="evidence" value="ECO:0007669"/>
    <property type="project" value="UniProtKB-EC"/>
</dbReference>
<comment type="caution">
    <text evidence="19">The sequence shown here is derived from an EMBL/GenBank/DDBJ whole genome shotgun (WGS) entry which is preliminary data.</text>
</comment>
<feature type="transmembrane region" description="Helical" evidence="17">
    <location>
        <begin position="27"/>
        <end position="51"/>
    </location>
</feature>
<keyword evidence="5 17" id="KW-0812">Transmembrane</keyword>
<dbReference type="InterPro" id="IPR013121">
    <property type="entry name" value="Fe_red_NAD-bd_6"/>
</dbReference>
<dbReference type="GO" id="GO:0004601">
    <property type="term" value="F:peroxidase activity"/>
    <property type="evidence" value="ECO:0007669"/>
    <property type="project" value="UniProtKB-KW"/>
</dbReference>
<dbReference type="GO" id="GO:0043020">
    <property type="term" value="C:NADPH oxidase complex"/>
    <property type="evidence" value="ECO:0007669"/>
    <property type="project" value="TreeGrafter"/>
</dbReference>
<comment type="catalytic activity">
    <reaction evidence="16">
        <text>NADPH + 2 O2 = 2 superoxide + NADP(+) + H(+)</text>
        <dbReference type="Rhea" id="RHEA:63180"/>
        <dbReference type="ChEBI" id="CHEBI:15378"/>
        <dbReference type="ChEBI" id="CHEBI:15379"/>
        <dbReference type="ChEBI" id="CHEBI:18421"/>
        <dbReference type="ChEBI" id="CHEBI:57783"/>
        <dbReference type="ChEBI" id="CHEBI:58349"/>
    </reaction>
</comment>
<dbReference type="Proteomes" id="UP001347796">
    <property type="component" value="Unassembled WGS sequence"/>
</dbReference>
<evidence type="ECO:0000256" key="16">
    <source>
        <dbReference type="ARBA" id="ARBA00049908"/>
    </source>
</evidence>
<dbReference type="EMBL" id="JAZGQO010000008">
    <property type="protein sequence ID" value="KAK6179789.1"/>
    <property type="molecule type" value="Genomic_DNA"/>
</dbReference>
<evidence type="ECO:0000256" key="15">
    <source>
        <dbReference type="ARBA" id="ARBA00047455"/>
    </source>
</evidence>
<comment type="catalytic activity">
    <reaction evidence="15">
        <text>NADH + O2 + H(+) = H2O2 + NAD(+)</text>
        <dbReference type="Rhea" id="RHEA:11264"/>
        <dbReference type="ChEBI" id="CHEBI:15378"/>
        <dbReference type="ChEBI" id="CHEBI:15379"/>
        <dbReference type="ChEBI" id="CHEBI:16240"/>
        <dbReference type="ChEBI" id="CHEBI:57540"/>
        <dbReference type="ChEBI" id="CHEBI:57945"/>
        <dbReference type="EC" id="1.6.3.1"/>
    </reaction>
</comment>
<dbReference type="PANTHER" id="PTHR11972:SF208">
    <property type="entry name" value="DUAL OXIDASE-LIKE PROTEIN"/>
    <property type="match status" value="1"/>
</dbReference>
<dbReference type="Pfam" id="PF08030">
    <property type="entry name" value="NAD_binding_6"/>
    <property type="match status" value="1"/>
</dbReference>
<evidence type="ECO:0000256" key="12">
    <source>
        <dbReference type="ARBA" id="ARBA00023002"/>
    </source>
</evidence>
<evidence type="ECO:0000256" key="6">
    <source>
        <dbReference type="ARBA" id="ARBA00022723"/>
    </source>
</evidence>